<dbReference type="Pfam" id="PF09938">
    <property type="entry name" value="DUF2170"/>
    <property type="match status" value="1"/>
</dbReference>
<evidence type="ECO:0000313" key="2">
    <source>
        <dbReference type="Proteomes" id="UP000244906"/>
    </source>
</evidence>
<dbReference type="EMBL" id="QDDL01000014">
    <property type="protein sequence ID" value="PVZ63865.1"/>
    <property type="molecule type" value="Genomic_DNA"/>
</dbReference>
<dbReference type="Proteomes" id="UP000244906">
    <property type="component" value="Unassembled WGS sequence"/>
</dbReference>
<name>A0A2V1GQF3_9GAMM</name>
<dbReference type="RefSeq" id="WP_116688950.1">
    <property type="nucleotide sequence ID" value="NZ_CAWNYD010000014.1"/>
</dbReference>
<dbReference type="InterPro" id="IPR019231">
    <property type="entry name" value="DUF2170"/>
</dbReference>
<comment type="caution">
    <text evidence="1">The sequence shown here is derived from an EMBL/GenBank/DDBJ whole genome shotgun (WGS) entry which is preliminary data.</text>
</comment>
<proteinExistence type="predicted"/>
<gene>
    <name evidence="1" type="ORF">DC094_20265</name>
</gene>
<dbReference type="AlphaFoldDB" id="A0A2V1GQF3"/>
<keyword evidence="2" id="KW-1185">Reference proteome</keyword>
<protein>
    <submittedName>
        <fullName evidence="1">DUF2170 domain-containing protein</fullName>
    </submittedName>
</protein>
<reference evidence="1 2" key="1">
    <citation type="submission" date="2018-04" db="EMBL/GenBank/DDBJ databases">
        <title>Thalassorhabdus spongiae gen. nov., sp. nov., isolated from a marine sponge in South-West Iceland.</title>
        <authorList>
            <person name="Knobloch S."/>
            <person name="Daussin A."/>
            <person name="Johannsson R."/>
            <person name="Marteinsson V.T."/>
        </authorList>
    </citation>
    <scope>NUCLEOTIDE SEQUENCE [LARGE SCALE GENOMIC DNA]</scope>
    <source>
        <strain evidence="1 2">Hp12</strain>
    </source>
</reference>
<organism evidence="1 2">
    <name type="scientific">Pelagibaculum spongiae</name>
    <dbReference type="NCBI Taxonomy" id="2080658"/>
    <lineage>
        <taxon>Bacteria</taxon>
        <taxon>Pseudomonadati</taxon>
        <taxon>Pseudomonadota</taxon>
        <taxon>Gammaproteobacteria</taxon>
        <taxon>Oceanospirillales</taxon>
        <taxon>Pelagibaculum</taxon>
    </lineage>
</organism>
<accession>A0A2V1GQF3</accession>
<evidence type="ECO:0000313" key="1">
    <source>
        <dbReference type="EMBL" id="PVZ63865.1"/>
    </source>
</evidence>
<dbReference type="OrthoDB" id="6196950at2"/>
<sequence length="136" mass="15335">MKPSDIAYYIAQQDGAYEGYQIECQPIPGEVDVLQVTVDSREEVPIFVSIAEDQILCIAWLFEEDEVDQSRKAEMNESMLAMNMPMPLSSFAKIDQRYVVFGALSVKSSMEDICHELVILSNNTIDALEVMTEFLA</sequence>